<evidence type="ECO:0000256" key="1">
    <source>
        <dbReference type="SAM" id="Phobius"/>
    </source>
</evidence>
<organism evidence="2 3">
    <name type="scientific">Lentinus tigrinus ALCF2SS1-6</name>
    <dbReference type="NCBI Taxonomy" id="1328759"/>
    <lineage>
        <taxon>Eukaryota</taxon>
        <taxon>Fungi</taxon>
        <taxon>Dikarya</taxon>
        <taxon>Basidiomycota</taxon>
        <taxon>Agaricomycotina</taxon>
        <taxon>Agaricomycetes</taxon>
        <taxon>Polyporales</taxon>
        <taxon>Polyporaceae</taxon>
        <taxon>Lentinus</taxon>
    </lineage>
</organism>
<reference evidence="2" key="1">
    <citation type="journal article" date="2018" name="Genome Biol. Evol.">
        <title>Genomics and development of Lentinus tigrinus, a white-rot wood-decaying mushroom with dimorphic fruiting bodies.</title>
        <authorList>
            <person name="Wu B."/>
            <person name="Xu Z."/>
            <person name="Knudson A."/>
            <person name="Carlson A."/>
            <person name="Chen N."/>
            <person name="Kovaka S."/>
            <person name="LaButti K."/>
            <person name="Lipzen A."/>
            <person name="Pennachio C."/>
            <person name="Riley R."/>
            <person name="Schakwitz W."/>
            <person name="Umezawa K."/>
            <person name="Ohm R.A."/>
            <person name="Grigoriev I.V."/>
            <person name="Nagy L.G."/>
            <person name="Gibbons J."/>
            <person name="Hibbett D."/>
        </authorList>
    </citation>
    <scope>NUCLEOTIDE SEQUENCE [LARGE SCALE GENOMIC DNA]</scope>
    <source>
        <strain evidence="2">ALCF2SS1-6</strain>
    </source>
</reference>
<dbReference type="AlphaFoldDB" id="A0A5C2RV11"/>
<evidence type="ECO:0000313" key="2">
    <source>
        <dbReference type="EMBL" id="RPD55432.1"/>
    </source>
</evidence>
<evidence type="ECO:0000313" key="3">
    <source>
        <dbReference type="Proteomes" id="UP000313359"/>
    </source>
</evidence>
<keyword evidence="3" id="KW-1185">Reference proteome</keyword>
<keyword evidence="1" id="KW-0812">Transmembrane</keyword>
<dbReference type="EMBL" id="ML122295">
    <property type="protein sequence ID" value="RPD55432.1"/>
    <property type="molecule type" value="Genomic_DNA"/>
</dbReference>
<proteinExistence type="predicted"/>
<keyword evidence="1" id="KW-0472">Membrane</keyword>
<dbReference type="Proteomes" id="UP000313359">
    <property type="component" value="Unassembled WGS sequence"/>
</dbReference>
<keyword evidence="1" id="KW-1133">Transmembrane helix</keyword>
<accession>A0A5C2RV11</accession>
<name>A0A5C2RV11_9APHY</name>
<sequence length="149" mass="16610">MTSAATRNDDCYNPWPKLPPTPPAWQAASWTFSPDLEQLNITSVSASLYTRMREHLVTTSTTAPSSLLLVTTILPAAGLLACMYPNVVIAHRASMKLPSIFLHVRTLEASIRHVEVARCYDFFPSRATSTSRNATEKRRARKNSQSHTH</sequence>
<gene>
    <name evidence="2" type="ORF">L227DRAFT_304373</name>
</gene>
<feature type="transmembrane region" description="Helical" evidence="1">
    <location>
        <begin position="67"/>
        <end position="89"/>
    </location>
</feature>
<protein>
    <submittedName>
        <fullName evidence="2">Uncharacterized protein</fullName>
    </submittedName>
</protein>